<dbReference type="RefSeq" id="WP_386430582.1">
    <property type="nucleotide sequence ID" value="NZ_JBHSBB010000013.1"/>
</dbReference>
<dbReference type="SMART" id="SM00028">
    <property type="entry name" value="TPR"/>
    <property type="match status" value="8"/>
</dbReference>
<proteinExistence type="predicted"/>
<keyword evidence="1" id="KW-0677">Repeat</keyword>
<feature type="repeat" description="TPR" evidence="3">
    <location>
        <begin position="522"/>
        <end position="555"/>
    </location>
</feature>
<dbReference type="Pfam" id="PF13432">
    <property type="entry name" value="TPR_16"/>
    <property type="match status" value="1"/>
</dbReference>
<keyword evidence="2 3" id="KW-0802">TPR repeat</keyword>
<evidence type="ECO:0000256" key="1">
    <source>
        <dbReference type="ARBA" id="ARBA00022737"/>
    </source>
</evidence>
<accession>A0ABV8HRG2</accession>
<dbReference type="InterPro" id="IPR019734">
    <property type="entry name" value="TPR_rpt"/>
</dbReference>
<evidence type="ECO:0000256" key="3">
    <source>
        <dbReference type="PROSITE-ProRule" id="PRU00339"/>
    </source>
</evidence>
<name>A0ABV8HRG2_9ACTN</name>
<dbReference type="PROSITE" id="PS50005">
    <property type="entry name" value="TPR"/>
    <property type="match status" value="2"/>
</dbReference>
<evidence type="ECO:0000256" key="2">
    <source>
        <dbReference type="ARBA" id="ARBA00022803"/>
    </source>
</evidence>
<dbReference type="InterPro" id="IPR011990">
    <property type="entry name" value="TPR-like_helical_dom_sf"/>
</dbReference>
<dbReference type="Proteomes" id="UP001595765">
    <property type="component" value="Unassembled WGS sequence"/>
</dbReference>
<dbReference type="Gene3D" id="1.25.40.10">
    <property type="entry name" value="Tetratricopeptide repeat domain"/>
    <property type="match status" value="3"/>
</dbReference>
<protein>
    <submittedName>
        <fullName evidence="4">Tetratricopeptide repeat protein</fullName>
    </submittedName>
</protein>
<organism evidence="4 5">
    <name type="scientific">Streptomyces polygonati</name>
    <dbReference type="NCBI Taxonomy" id="1617087"/>
    <lineage>
        <taxon>Bacteria</taxon>
        <taxon>Bacillati</taxon>
        <taxon>Actinomycetota</taxon>
        <taxon>Actinomycetes</taxon>
        <taxon>Kitasatosporales</taxon>
        <taxon>Streptomycetaceae</taxon>
        <taxon>Streptomyces</taxon>
    </lineage>
</organism>
<dbReference type="EMBL" id="JBHSBB010000013">
    <property type="protein sequence ID" value="MFC4033491.1"/>
    <property type="molecule type" value="Genomic_DNA"/>
</dbReference>
<dbReference type="PANTHER" id="PTHR44858">
    <property type="entry name" value="TETRATRICOPEPTIDE REPEAT PROTEIN 6"/>
    <property type="match status" value="1"/>
</dbReference>
<evidence type="ECO:0000313" key="5">
    <source>
        <dbReference type="Proteomes" id="UP001595765"/>
    </source>
</evidence>
<reference evidence="5" key="1">
    <citation type="journal article" date="2019" name="Int. J. Syst. Evol. Microbiol.">
        <title>The Global Catalogue of Microorganisms (GCM) 10K type strain sequencing project: providing services to taxonomists for standard genome sequencing and annotation.</title>
        <authorList>
            <consortium name="The Broad Institute Genomics Platform"/>
            <consortium name="The Broad Institute Genome Sequencing Center for Infectious Disease"/>
            <person name="Wu L."/>
            <person name="Ma J."/>
        </authorList>
    </citation>
    <scope>NUCLEOTIDE SEQUENCE [LARGE SCALE GENOMIC DNA]</scope>
    <source>
        <strain evidence="5">CGMCC 4.7237</strain>
    </source>
</reference>
<comment type="caution">
    <text evidence="4">The sequence shown here is derived from an EMBL/GenBank/DDBJ whole genome shotgun (WGS) entry which is preliminary data.</text>
</comment>
<dbReference type="SUPFAM" id="SSF48452">
    <property type="entry name" value="TPR-like"/>
    <property type="match status" value="2"/>
</dbReference>
<sequence>MSDISGHTHVVGATRADRLAAVERVCGQGAAAAGHTADTAGPRVLRVDCHRRLRGPYTGLGGVLRALVPEIHAADPAPALAHHREIVTVAPELTALLGTPAGTLTSESREEERTRWYSRLRARRVAHGIVDLLRAYADGPGSVRTLVLDALPEADFTDQEFIAIALRRLDPARLRLVVAGRDDAVSAELEASLRAYTRRVDAPLLAIAPGGLSDDLERARAFVDSDGTDDDPALRAAYQRIGADDRLRLHDRRAAELDGAEETLRLGAVPYHLLNGTSADSAGWDAVSEAADYCLATGFYDAALEFAGQLTTRADYDRAPHRYWDGWYRTAHALSQSDRVDEIKPIYDDLLARFDSPHPQMTMHYALSMLYTRLYGPEEKDHRLALGHANTAVAMAGLLPEEDNRAFHIAFMKNGRALVQMHLGDLRESLSLVEDGIARLDRELAPERQRLHRSVLHHNRAQLLARLGRPDEAMAEYDEVIRLDPYYQEYWFDRGNLRYELGQLESAAADYEQAVALGSPFTELFQNRGALRAAVGDLEGAVADYRYVLDLEPDHLDAHVCLASLLVDLGLPQDAEVQARAGLKAAPDDARLNALRGLALLGLDRTEEAGQAFDQALERDAGNPVALVNRAVIACESGRHADALADLTRALADDPDNADLVFNVGFVHEAAGRALDAVGEYTRALELPGADRAELLYRRGSCHAGLGRSAQAHADYEAHLALGPSPYATEITAYLETAAGV</sequence>
<dbReference type="PANTHER" id="PTHR44858:SF1">
    <property type="entry name" value="UDP-N-ACETYLGLUCOSAMINE--PEPTIDE N-ACETYLGLUCOSAMINYLTRANSFERASE SPINDLY-RELATED"/>
    <property type="match status" value="1"/>
</dbReference>
<dbReference type="InterPro" id="IPR050498">
    <property type="entry name" value="Ycf3"/>
</dbReference>
<feature type="repeat" description="TPR" evidence="3">
    <location>
        <begin position="454"/>
        <end position="487"/>
    </location>
</feature>
<keyword evidence="5" id="KW-1185">Reference proteome</keyword>
<dbReference type="Pfam" id="PF14559">
    <property type="entry name" value="TPR_19"/>
    <property type="match status" value="2"/>
</dbReference>
<evidence type="ECO:0000313" key="4">
    <source>
        <dbReference type="EMBL" id="MFC4033491.1"/>
    </source>
</evidence>
<gene>
    <name evidence="4" type="ORF">ACFO3J_18680</name>
</gene>